<dbReference type="Pfam" id="PF11870">
    <property type="entry name" value="LutB_C"/>
    <property type="match status" value="1"/>
</dbReference>
<dbReference type="SUPFAM" id="SSF46548">
    <property type="entry name" value="alpha-helical ferredoxin"/>
    <property type="match status" value="1"/>
</dbReference>
<keyword evidence="11" id="KW-1185">Reference proteome</keyword>
<keyword evidence="5" id="KW-0249">Electron transport</keyword>
<evidence type="ECO:0000256" key="5">
    <source>
        <dbReference type="ARBA" id="ARBA00022982"/>
    </source>
</evidence>
<dbReference type="InterPro" id="IPR024569">
    <property type="entry name" value="LutB_C"/>
</dbReference>
<keyword evidence="6" id="KW-0408">Iron</keyword>
<evidence type="ECO:0000259" key="9">
    <source>
        <dbReference type="PROSITE" id="PS51379"/>
    </source>
</evidence>
<evidence type="ECO:0000256" key="4">
    <source>
        <dbReference type="ARBA" id="ARBA00022737"/>
    </source>
</evidence>
<evidence type="ECO:0000256" key="7">
    <source>
        <dbReference type="ARBA" id="ARBA00023014"/>
    </source>
</evidence>
<dbReference type="InterPro" id="IPR037171">
    <property type="entry name" value="NagB/RpiA_transferase-like"/>
</dbReference>
<dbReference type="PANTHER" id="PTHR47153:SF2">
    <property type="entry name" value="LACTATE UTILIZATION PROTEIN B"/>
    <property type="match status" value="1"/>
</dbReference>
<evidence type="ECO:0000256" key="2">
    <source>
        <dbReference type="ARBA" id="ARBA00022485"/>
    </source>
</evidence>
<keyword evidence="7" id="KW-0411">Iron-sulfur</keyword>
<keyword evidence="3" id="KW-0479">Metal-binding</keyword>
<dbReference type="AlphaFoldDB" id="A0A1A8TPA3"/>
<dbReference type="InterPro" id="IPR003741">
    <property type="entry name" value="LUD_dom"/>
</dbReference>
<evidence type="ECO:0000313" key="11">
    <source>
        <dbReference type="Proteomes" id="UP000092544"/>
    </source>
</evidence>
<dbReference type="GO" id="GO:0046872">
    <property type="term" value="F:metal ion binding"/>
    <property type="evidence" value="ECO:0007669"/>
    <property type="project" value="UniProtKB-KW"/>
</dbReference>
<dbReference type="Gene3D" id="3.40.50.10420">
    <property type="entry name" value="NagB/RpiA/CoA transferase-like"/>
    <property type="match status" value="1"/>
</dbReference>
<keyword evidence="2" id="KW-0004">4Fe-4S</keyword>
<dbReference type="InterPro" id="IPR024185">
    <property type="entry name" value="FTHF_cligase-like_sf"/>
</dbReference>
<dbReference type="EMBL" id="FLOB01000010">
    <property type="protein sequence ID" value="SBS35728.1"/>
    <property type="molecule type" value="Genomic_DNA"/>
</dbReference>
<evidence type="ECO:0000256" key="6">
    <source>
        <dbReference type="ARBA" id="ARBA00023004"/>
    </source>
</evidence>
<evidence type="ECO:0000256" key="8">
    <source>
        <dbReference type="SAM" id="MobiDB-lite"/>
    </source>
</evidence>
<name>A0A1A8TPA3_9GAMM</name>
<proteinExistence type="predicted"/>
<dbReference type="STRING" id="1792290.MSP8886_03461"/>
<reference evidence="10 11" key="1">
    <citation type="submission" date="2016-06" db="EMBL/GenBank/DDBJ databases">
        <authorList>
            <person name="Kjaerup R.B."/>
            <person name="Dalgaard T.S."/>
            <person name="Juul-Madsen H.R."/>
        </authorList>
    </citation>
    <scope>NUCLEOTIDE SEQUENCE [LARGE SCALE GENOMIC DNA]</scope>
    <source>
        <strain evidence="10 11">CECT 8886</strain>
    </source>
</reference>
<feature type="domain" description="4Fe-4S ferredoxin-type" evidence="9">
    <location>
        <begin position="304"/>
        <end position="334"/>
    </location>
</feature>
<dbReference type="OrthoDB" id="5289041at2"/>
<gene>
    <name evidence="10" type="primary">lutB</name>
    <name evidence="10" type="ORF">MSP8886_03461</name>
</gene>
<dbReference type="RefSeq" id="WP_067018704.1">
    <property type="nucleotide sequence ID" value="NZ_FLOB01000010.1"/>
</dbReference>
<dbReference type="PROSITE" id="PS00198">
    <property type="entry name" value="4FE4S_FER_1"/>
    <property type="match status" value="2"/>
</dbReference>
<dbReference type="GO" id="GO:0006089">
    <property type="term" value="P:lactate metabolic process"/>
    <property type="evidence" value="ECO:0007669"/>
    <property type="project" value="InterPro"/>
</dbReference>
<evidence type="ECO:0000256" key="1">
    <source>
        <dbReference type="ARBA" id="ARBA00022448"/>
    </source>
</evidence>
<evidence type="ECO:0000256" key="3">
    <source>
        <dbReference type="ARBA" id="ARBA00022723"/>
    </source>
</evidence>
<dbReference type="SUPFAM" id="SSF100950">
    <property type="entry name" value="NagB/RpiA/CoA transferase-like"/>
    <property type="match status" value="1"/>
</dbReference>
<dbReference type="InterPro" id="IPR009051">
    <property type="entry name" value="Helical_ferredxn"/>
</dbReference>
<organism evidence="10 11">
    <name type="scientific">Marinomonas spartinae</name>
    <dbReference type="NCBI Taxonomy" id="1792290"/>
    <lineage>
        <taxon>Bacteria</taxon>
        <taxon>Pseudomonadati</taxon>
        <taxon>Pseudomonadota</taxon>
        <taxon>Gammaproteobacteria</taxon>
        <taxon>Oceanospirillales</taxon>
        <taxon>Oceanospirillaceae</taxon>
        <taxon>Marinomonas</taxon>
    </lineage>
</organism>
<dbReference type="Gene3D" id="1.10.1060.10">
    <property type="entry name" value="Alpha-helical ferredoxin"/>
    <property type="match status" value="1"/>
</dbReference>
<feature type="compositionally biased region" description="Basic and acidic residues" evidence="8">
    <location>
        <begin position="476"/>
        <end position="485"/>
    </location>
</feature>
<dbReference type="Pfam" id="PF02589">
    <property type="entry name" value="LUD_dom"/>
    <property type="match status" value="1"/>
</dbReference>
<feature type="region of interest" description="Disordered" evidence="8">
    <location>
        <begin position="448"/>
        <end position="485"/>
    </location>
</feature>
<dbReference type="InterPro" id="IPR017896">
    <property type="entry name" value="4Fe4S_Fe-S-bd"/>
</dbReference>
<dbReference type="Pfam" id="PF13183">
    <property type="entry name" value="Fer4_8"/>
    <property type="match status" value="1"/>
</dbReference>
<dbReference type="InterPro" id="IPR017900">
    <property type="entry name" value="4Fe4S_Fe_S_CS"/>
</dbReference>
<evidence type="ECO:0000313" key="10">
    <source>
        <dbReference type="EMBL" id="SBS35728.1"/>
    </source>
</evidence>
<sequence length="485" mass="53976">MSMKTSHATFKERIDIQMQDGYMRQSVANAQERMFSNRAKAADALGNWEQWREMGKEIRQHVLENLDYYLEQLSDKVVENGGHVFFARTAEEAAGYIEGIIKEKKAKKIVKSKSMVTEEIDLNKAIIALGCEVIETDLGEYILQVDDCDPPSHIVVPALHKNRTQIRDIFKEKVDYQGTNDPEEMTRFVRQHIRHDFLEADIGITGCNFAVAETGTVSLVTNEGNARLATSLPKTHIAVMGMERLVPTFEELDIVVSLLCRSAVGLPLTGYVTALTGPREGDQCDGPEEFHLVIVDNGRSTILGSEFKDILRCIRCAACVNTCPAYRHIGGQSYGSIYSGPVGAVLSPLLGGYEDFKELPYACSLCQSCNDVCPVKIPLSDLLLKHRKVMAESKLTPLGERAAARAFNYVNARPALWSKTVKVGAKVANAAIKDGKMLFNAGPLKDWTDSRDLPQPDGESFRSWFKNRKQTTVEQQKNEAGDRHD</sequence>
<dbReference type="PANTHER" id="PTHR47153">
    <property type="entry name" value="LACTATE UTILIZATION PROTEIN B"/>
    <property type="match status" value="1"/>
</dbReference>
<dbReference type="GO" id="GO:0051539">
    <property type="term" value="F:4 iron, 4 sulfur cluster binding"/>
    <property type="evidence" value="ECO:0007669"/>
    <property type="project" value="UniProtKB-KW"/>
</dbReference>
<keyword evidence="1" id="KW-0813">Transport</keyword>
<dbReference type="Proteomes" id="UP000092544">
    <property type="component" value="Unassembled WGS sequence"/>
</dbReference>
<dbReference type="InterPro" id="IPR004452">
    <property type="entry name" value="LutB/LldF"/>
</dbReference>
<dbReference type="NCBIfam" id="TIGR00273">
    <property type="entry name" value="LutB/LldF family L-lactate oxidation iron-sulfur protein"/>
    <property type="match status" value="1"/>
</dbReference>
<accession>A0A1A8TPA3</accession>
<protein>
    <submittedName>
        <fullName evidence="10">Lactate utilization protein B</fullName>
    </submittedName>
</protein>
<keyword evidence="4" id="KW-0677">Repeat</keyword>
<dbReference type="PROSITE" id="PS51379">
    <property type="entry name" value="4FE4S_FER_2"/>
    <property type="match status" value="1"/>
</dbReference>